<name>A0A0N4XVX2_NIPBR</name>
<evidence type="ECO:0000256" key="2">
    <source>
        <dbReference type="SAM" id="Phobius"/>
    </source>
</evidence>
<dbReference type="STRING" id="27835.A0A0N4XVX2"/>
<proteinExistence type="predicted"/>
<keyword evidence="4" id="KW-1185">Reference proteome</keyword>
<feature type="region of interest" description="Disordered" evidence="1">
    <location>
        <begin position="106"/>
        <end position="170"/>
    </location>
</feature>
<sequence>MAPNSLSTDKRLEAKRVVRRMAKNVRRSIRSTSRIDERQELWRNLENQQPDEVSRTAASQLLLLRLELKEMLRAARDNNFPVDEFMSRTGLGEECVRSILEKYGYGDEKQADPETSEKEESRKSTSPDVSHGHDRAANVRFDMPRLDMTGVRKDGKSPEKENSDGTLSGEEFDDVVVAAETPPANRTPVANITAVSGKSPREVTDSSAEISDLAKRLGSRLYQDASLIDQLKNFNREKTFVDQLKDIVATSATLSTVQLKFIPSVPLDRSEARTPRVSESPWRPSSRRLHLEEVNISTSQEESSSLEVISVATPNKQPANLPLRLDFGPSTNGESLNGESGTPLSLELSKDSLDSSHHDDEEHTYNQVSQIYSEYSRRWPPYLAIYGEEHEAERMSGCCGIVNPSLYKNKRAAKGEAYEPTKFEHWANTISHGVRIEVDQIGIVPSVLVFRHMVSISHRELQFYLMIVYGLFTTLLFSSSTCYHVCELKFRQKGT</sequence>
<keyword evidence="2" id="KW-0472">Membrane</keyword>
<dbReference type="WBParaSite" id="NBR_0000698401-mRNA-1">
    <property type="protein sequence ID" value="NBR_0000698401-mRNA-1"/>
    <property type="gene ID" value="NBR_0000698401"/>
</dbReference>
<feature type="region of interest" description="Disordered" evidence="1">
    <location>
        <begin position="319"/>
        <end position="363"/>
    </location>
</feature>
<organism evidence="5">
    <name type="scientific">Nippostrongylus brasiliensis</name>
    <name type="common">Rat hookworm</name>
    <dbReference type="NCBI Taxonomy" id="27835"/>
    <lineage>
        <taxon>Eukaryota</taxon>
        <taxon>Metazoa</taxon>
        <taxon>Ecdysozoa</taxon>
        <taxon>Nematoda</taxon>
        <taxon>Chromadorea</taxon>
        <taxon>Rhabditida</taxon>
        <taxon>Rhabditina</taxon>
        <taxon>Rhabditomorpha</taxon>
        <taxon>Strongyloidea</taxon>
        <taxon>Heligmosomidae</taxon>
        <taxon>Nippostrongylus</taxon>
    </lineage>
</organism>
<reference evidence="3 4" key="2">
    <citation type="submission" date="2018-11" db="EMBL/GenBank/DDBJ databases">
        <authorList>
            <consortium name="Pathogen Informatics"/>
        </authorList>
    </citation>
    <scope>NUCLEOTIDE SEQUENCE [LARGE SCALE GENOMIC DNA]</scope>
</reference>
<gene>
    <name evidence="3" type="ORF">NBR_LOCUS6985</name>
</gene>
<dbReference type="Proteomes" id="UP000271162">
    <property type="component" value="Unassembled WGS sequence"/>
</dbReference>
<evidence type="ECO:0000313" key="5">
    <source>
        <dbReference type="WBParaSite" id="NBR_0000698401-mRNA-1"/>
    </source>
</evidence>
<dbReference type="AlphaFoldDB" id="A0A0N4XVX2"/>
<feature type="compositionally biased region" description="Basic and acidic residues" evidence="1">
    <location>
        <begin position="348"/>
        <end position="363"/>
    </location>
</feature>
<feature type="compositionally biased region" description="Polar residues" evidence="1">
    <location>
        <begin position="329"/>
        <end position="343"/>
    </location>
</feature>
<protein>
    <submittedName>
        <fullName evidence="5">Ion_trans domain-containing protein</fullName>
    </submittedName>
</protein>
<feature type="transmembrane region" description="Helical" evidence="2">
    <location>
        <begin position="463"/>
        <end position="486"/>
    </location>
</feature>
<feature type="compositionally biased region" description="Basic and acidic residues" evidence="1">
    <location>
        <begin position="106"/>
        <end position="163"/>
    </location>
</feature>
<keyword evidence="2" id="KW-1133">Transmembrane helix</keyword>
<dbReference type="EMBL" id="UYSL01019848">
    <property type="protein sequence ID" value="VDL70574.1"/>
    <property type="molecule type" value="Genomic_DNA"/>
</dbReference>
<evidence type="ECO:0000256" key="1">
    <source>
        <dbReference type="SAM" id="MobiDB-lite"/>
    </source>
</evidence>
<evidence type="ECO:0000313" key="4">
    <source>
        <dbReference type="Proteomes" id="UP000271162"/>
    </source>
</evidence>
<keyword evidence="2" id="KW-0812">Transmembrane</keyword>
<accession>A0A0N4XVX2</accession>
<evidence type="ECO:0000313" key="3">
    <source>
        <dbReference type="EMBL" id="VDL70574.1"/>
    </source>
</evidence>
<reference evidence="5" key="1">
    <citation type="submission" date="2017-02" db="UniProtKB">
        <authorList>
            <consortium name="WormBaseParasite"/>
        </authorList>
    </citation>
    <scope>IDENTIFICATION</scope>
</reference>